<comment type="caution">
    <text evidence="4">The sequence shown here is derived from an EMBL/GenBank/DDBJ whole genome shotgun (WGS) entry which is preliminary data.</text>
</comment>
<evidence type="ECO:0000256" key="1">
    <source>
        <dbReference type="SAM" id="MobiDB-lite"/>
    </source>
</evidence>
<evidence type="ECO:0000313" key="4">
    <source>
        <dbReference type="EMBL" id="CAF4971313.1"/>
    </source>
</evidence>
<proteinExistence type="predicted"/>
<dbReference type="Proteomes" id="UP000681720">
    <property type="component" value="Unassembled WGS sequence"/>
</dbReference>
<feature type="compositionally biased region" description="Polar residues" evidence="1">
    <location>
        <begin position="21"/>
        <end position="31"/>
    </location>
</feature>
<name>A0A8S3D022_9BILA</name>
<protein>
    <submittedName>
        <fullName evidence="4">Uncharacterized protein</fullName>
    </submittedName>
</protein>
<feature type="compositionally biased region" description="Polar residues" evidence="1">
    <location>
        <begin position="1"/>
        <end position="11"/>
    </location>
</feature>
<dbReference type="Proteomes" id="UP000681967">
    <property type="component" value="Unassembled WGS sequence"/>
</dbReference>
<evidence type="ECO:0000313" key="5">
    <source>
        <dbReference type="Proteomes" id="UP000681720"/>
    </source>
</evidence>
<reference evidence="4" key="1">
    <citation type="submission" date="2021-02" db="EMBL/GenBank/DDBJ databases">
        <authorList>
            <person name="Nowell W R."/>
        </authorList>
    </citation>
    <scope>NUCLEOTIDE SEQUENCE</scope>
</reference>
<dbReference type="EMBL" id="CAJOBH010075724">
    <property type="protein sequence ID" value="CAF4493105.1"/>
    <property type="molecule type" value="Genomic_DNA"/>
</dbReference>
<feature type="region of interest" description="Disordered" evidence="1">
    <location>
        <begin position="1"/>
        <end position="39"/>
    </location>
</feature>
<dbReference type="EMBL" id="CAJOBH010077444">
    <property type="protein sequence ID" value="CAF4501249.1"/>
    <property type="molecule type" value="Genomic_DNA"/>
</dbReference>
<dbReference type="AlphaFoldDB" id="A0A8S3D022"/>
<gene>
    <name evidence="2" type="ORF">BYL167_LOCUS35658</name>
    <name evidence="3" type="ORF">BYL167_LOCUS36027</name>
    <name evidence="4" type="ORF">GIL414_LOCUS55430</name>
</gene>
<feature type="non-terminal residue" evidence="4">
    <location>
        <position position="39"/>
    </location>
</feature>
<dbReference type="EMBL" id="CAJOBJ010196818">
    <property type="protein sequence ID" value="CAF4971313.1"/>
    <property type="molecule type" value="Genomic_DNA"/>
</dbReference>
<evidence type="ECO:0000313" key="3">
    <source>
        <dbReference type="EMBL" id="CAF4501249.1"/>
    </source>
</evidence>
<accession>A0A8S3D022</accession>
<evidence type="ECO:0000313" key="2">
    <source>
        <dbReference type="EMBL" id="CAF4493105.1"/>
    </source>
</evidence>
<sequence>MSVGKSRQLSAKSFPIAESIEQPSTPTTTERPSILKQRA</sequence>
<organism evidence="4 5">
    <name type="scientific">Rotaria magnacalcarata</name>
    <dbReference type="NCBI Taxonomy" id="392030"/>
    <lineage>
        <taxon>Eukaryota</taxon>
        <taxon>Metazoa</taxon>
        <taxon>Spiralia</taxon>
        <taxon>Gnathifera</taxon>
        <taxon>Rotifera</taxon>
        <taxon>Eurotatoria</taxon>
        <taxon>Bdelloidea</taxon>
        <taxon>Philodinida</taxon>
        <taxon>Philodinidae</taxon>
        <taxon>Rotaria</taxon>
    </lineage>
</organism>